<comment type="caution">
    <text evidence="10">The sequence shown here is derived from an EMBL/GenBank/DDBJ whole genome shotgun (WGS) entry which is preliminary data.</text>
</comment>
<evidence type="ECO:0000256" key="9">
    <source>
        <dbReference type="SAM" id="Phobius"/>
    </source>
</evidence>
<dbReference type="Pfam" id="PF13506">
    <property type="entry name" value="Glyco_transf_21"/>
    <property type="match status" value="1"/>
</dbReference>
<dbReference type="NCBIfam" id="TIGR03472">
    <property type="entry name" value="HpnI"/>
    <property type="match status" value="1"/>
</dbReference>
<feature type="transmembrane region" description="Helical" evidence="9">
    <location>
        <begin position="301"/>
        <end position="322"/>
    </location>
</feature>
<evidence type="ECO:0000256" key="2">
    <source>
        <dbReference type="ARBA" id="ARBA00004760"/>
    </source>
</evidence>
<evidence type="ECO:0000256" key="4">
    <source>
        <dbReference type="ARBA" id="ARBA00022676"/>
    </source>
</evidence>
<evidence type="ECO:0000256" key="3">
    <source>
        <dbReference type="ARBA" id="ARBA00004991"/>
    </source>
</evidence>
<dbReference type="CDD" id="cd02520">
    <property type="entry name" value="Glucosylceramide_synthase"/>
    <property type="match status" value="1"/>
</dbReference>
<dbReference type="PANTHER" id="PTHR12726">
    <property type="entry name" value="CERAMIDE GLUCOSYLTRANSFERASE"/>
    <property type="match status" value="1"/>
</dbReference>
<keyword evidence="6 9" id="KW-0812">Transmembrane</keyword>
<dbReference type="InterPro" id="IPR025993">
    <property type="entry name" value="Ceramide_glucosylTrfase"/>
</dbReference>
<dbReference type="Proteomes" id="UP000667802">
    <property type="component" value="Unassembled WGS sequence"/>
</dbReference>
<protein>
    <submittedName>
        <fullName evidence="10">Bacteriohopanetetrol glucosamine biosynthesis glycosyltransferase HpnI</fullName>
    </submittedName>
</protein>
<evidence type="ECO:0000256" key="8">
    <source>
        <dbReference type="ARBA" id="ARBA00023136"/>
    </source>
</evidence>
<keyword evidence="4" id="KW-0328">Glycosyltransferase</keyword>
<dbReference type="SUPFAM" id="SSF53448">
    <property type="entry name" value="Nucleotide-diphospho-sugar transferases"/>
    <property type="match status" value="1"/>
</dbReference>
<comment type="subcellular location">
    <subcellularLocation>
        <location evidence="1">Membrane</location>
        <topology evidence="1">Multi-pass membrane protein</topology>
    </subcellularLocation>
</comment>
<keyword evidence="7 9" id="KW-1133">Transmembrane helix</keyword>
<dbReference type="GO" id="GO:0008120">
    <property type="term" value="F:ceramide glucosyltransferase activity"/>
    <property type="evidence" value="ECO:0007669"/>
    <property type="project" value="TreeGrafter"/>
</dbReference>
<proteinExistence type="predicted"/>
<evidence type="ECO:0000256" key="7">
    <source>
        <dbReference type="ARBA" id="ARBA00022989"/>
    </source>
</evidence>
<dbReference type="Gene3D" id="3.90.550.10">
    <property type="entry name" value="Spore Coat Polysaccharide Biosynthesis Protein SpsA, Chain A"/>
    <property type="match status" value="1"/>
</dbReference>
<evidence type="ECO:0000256" key="5">
    <source>
        <dbReference type="ARBA" id="ARBA00022679"/>
    </source>
</evidence>
<dbReference type="AlphaFoldDB" id="A0AAP5IDA1"/>
<comment type="pathway">
    <text evidence="2">Lipid metabolism; sphingolipid metabolism.</text>
</comment>
<organism evidence="10 11">
    <name type="scientific">Aetokthonos hydrillicola Thurmond2011</name>
    <dbReference type="NCBI Taxonomy" id="2712845"/>
    <lineage>
        <taxon>Bacteria</taxon>
        <taxon>Bacillati</taxon>
        <taxon>Cyanobacteriota</taxon>
        <taxon>Cyanophyceae</taxon>
        <taxon>Nostocales</taxon>
        <taxon>Hapalosiphonaceae</taxon>
        <taxon>Aetokthonos</taxon>
    </lineage>
</organism>
<feature type="transmembrane region" description="Helical" evidence="9">
    <location>
        <begin position="276"/>
        <end position="294"/>
    </location>
</feature>
<comment type="pathway">
    <text evidence="3">Sphingolipid metabolism.</text>
</comment>
<dbReference type="InterPro" id="IPR029044">
    <property type="entry name" value="Nucleotide-diphossugar_trans"/>
</dbReference>
<keyword evidence="5" id="KW-0808">Transferase</keyword>
<evidence type="ECO:0000256" key="1">
    <source>
        <dbReference type="ARBA" id="ARBA00004141"/>
    </source>
</evidence>
<dbReference type="InterPro" id="IPR017835">
    <property type="entry name" value="Hopen-assoc_HpnI"/>
</dbReference>
<keyword evidence="8 9" id="KW-0472">Membrane</keyword>
<evidence type="ECO:0000313" key="11">
    <source>
        <dbReference type="Proteomes" id="UP000667802"/>
    </source>
</evidence>
<dbReference type="EMBL" id="JAALHA020000024">
    <property type="protein sequence ID" value="MDR9899453.1"/>
    <property type="molecule type" value="Genomic_DNA"/>
</dbReference>
<accession>A0AAP5IDA1</accession>
<name>A0AAP5IDA1_9CYAN</name>
<dbReference type="PANTHER" id="PTHR12726:SF0">
    <property type="entry name" value="CERAMIDE GLUCOSYLTRANSFERASE"/>
    <property type="match status" value="1"/>
</dbReference>
<gene>
    <name evidence="10" type="primary">hpnI</name>
    <name evidence="10" type="ORF">G7B40_033570</name>
</gene>
<keyword evidence="11" id="KW-1185">Reference proteome</keyword>
<reference evidence="11" key="1">
    <citation type="journal article" date="2021" name="Science">
        <title>Hunting the eagle killer: A cyanobacterial neurotoxin causes vacuolar myelinopathy.</title>
        <authorList>
            <person name="Breinlinger S."/>
            <person name="Phillips T.J."/>
            <person name="Haram B.N."/>
            <person name="Mares J."/>
            <person name="Martinez Yerena J.A."/>
            <person name="Hrouzek P."/>
            <person name="Sobotka R."/>
            <person name="Henderson W.M."/>
            <person name="Schmieder P."/>
            <person name="Williams S.M."/>
            <person name="Lauderdale J.D."/>
            <person name="Wilde H.D."/>
            <person name="Gerrin W."/>
            <person name="Kust A."/>
            <person name="Washington J.W."/>
            <person name="Wagner C."/>
            <person name="Geier B."/>
            <person name="Liebeke M."/>
            <person name="Enke H."/>
            <person name="Niedermeyer T.H.J."/>
            <person name="Wilde S.B."/>
        </authorList>
    </citation>
    <scope>NUCLEOTIDE SEQUENCE [LARGE SCALE GENOMIC DNA]</scope>
    <source>
        <strain evidence="11">Thurmond2011</strain>
    </source>
</reference>
<evidence type="ECO:0000313" key="10">
    <source>
        <dbReference type="EMBL" id="MDR9899453.1"/>
    </source>
</evidence>
<dbReference type="GO" id="GO:0016020">
    <property type="term" value="C:membrane"/>
    <property type="evidence" value="ECO:0007669"/>
    <property type="project" value="UniProtKB-SubCell"/>
</dbReference>
<dbReference type="GO" id="GO:0006679">
    <property type="term" value="P:glucosylceramide biosynthetic process"/>
    <property type="evidence" value="ECO:0007669"/>
    <property type="project" value="TreeGrafter"/>
</dbReference>
<sequence>MINFLLLSLCLSACWFYCYAIYAAITFFRRSHHIAQEIQPGVSILKPICGLDGEAYENLASFCQQDYPEYQIIFAVRDTQDLGIEVVRKIIHDFPSLDIQLVISSDTIGTNLKVSNLSNARDLAKHEILVIADSDIRVGRDYLRRIIQPLQDSSVGVVTCPYRSRARGYAATLEALGSATEFHAGVLVGRHLEGIKFALGSTIVIRKQVLEVIGGFKAIANYLEDDFQLGYLSTLCGYKVVLSDYVVEHVLTTSTLSDSIQRQIRWARGSRVSRPLGYIGLIFTHGTVASLLFVIATGGSWLGWVGLAFTWSTRLLMAWVIGVWSLQDPATKKFLWLIPVRDLMSFALWCYSFMGNSIKWRGQKLKLTKNGQLVLLKTNSQC</sequence>
<evidence type="ECO:0000256" key="6">
    <source>
        <dbReference type="ARBA" id="ARBA00022692"/>
    </source>
</evidence>